<protein>
    <recommendedName>
        <fullName evidence="2">Reverse transcriptase Ty1/copia-type domain-containing protein</fullName>
    </recommendedName>
</protein>
<reference evidence="3 4" key="1">
    <citation type="submission" date="2019-09" db="EMBL/GenBank/DDBJ databases">
        <title>A chromosome-level genome assembly of the Chinese tupelo Nyssa sinensis.</title>
        <authorList>
            <person name="Yang X."/>
            <person name="Kang M."/>
            <person name="Yang Y."/>
            <person name="Xiong H."/>
            <person name="Wang M."/>
            <person name="Zhang Z."/>
            <person name="Wang Z."/>
            <person name="Wu H."/>
            <person name="Ma T."/>
            <person name="Liu J."/>
            <person name="Xi Z."/>
        </authorList>
    </citation>
    <scope>NUCLEOTIDE SEQUENCE [LARGE SCALE GENOMIC DNA]</scope>
    <source>
        <strain evidence="3">J267</strain>
        <tissue evidence="3">Leaf</tissue>
    </source>
</reference>
<dbReference type="CDD" id="cd09272">
    <property type="entry name" value="RNase_HI_RT_Ty1"/>
    <property type="match status" value="1"/>
</dbReference>
<evidence type="ECO:0000256" key="1">
    <source>
        <dbReference type="SAM" id="MobiDB-lite"/>
    </source>
</evidence>
<keyword evidence="4" id="KW-1185">Reference proteome</keyword>
<feature type="region of interest" description="Disordered" evidence="1">
    <location>
        <begin position="219"/>
        <end position="244"/>
    </location>
</feature>
<dbReference type="InterPro" id="IPR043502">
    <property type="entry name" value="DNA/RNA_pol_sf"/>
</dbReference>
<feature type="compositionally biased region" description="Polar residues" evidence="1">
    <location>
        <begin position="225"/>
        <end position="238"/>
    </location>
</feature>
<dbReference type="AlphaFoldDB" id="A0A5J4ZJH0"/>
<accession>A0A5J4ZJH0</accession>
<organism evidence="3 4">
    <name type="scientific">Nyssa sinensis</name>
    <dbReference type="NCBI Taxonomy" id="561372"/>
    <lineage>
        <taxon>Eukaryota</taxon>
        <taxon>Viridiplantae</taxon>
        <taxon>Streptophyta</taxon>
        <taxon>Embryophyta</taxon>
        <taxon>Tracheophyta</taxon>
        <taxon>Spermatophyta</taxon>
        <taxon>Magnoliopsida</taxon>
        <taxon>eudicotyledons</taxon>
        <taxon>Gunneridae</taxon>
        <taxon>Pentapetalae</taxon>
        <taxon>asterids</taxon>
        <taxon>Cornales</taxon>
        <taxon>Nyssaceae</taxon>
        <taxon>Nyssa</taxon>
    </lineage>
</organism>
<evidence type="ECO:0000313" key="3">
    <source>
        <dbReference type="EMBL" id="KAA8517361.1"/>
    </source>
</evidence>
<dbReference type="InterPro" id="IPR013103">
    <property type="entry name" value="RVT_2"/>
</dbReference>
<dbReference type="OrthoDB" id="414945at2759"/>
<name>A0A5J4ZJH0_9ASTE</name>
<dbReference type="PANTHER" id="PTHR11439:SF500">
    <property type="entry name" value="RNA-DIRECTED DNA POLYMERASE"/>
    <property type="match status" value="1"/>
</dbReference>
<dbReference type="SUPFAM" id="SSF56672">
    <property type="entry name" value="DNA/RNA polymerases"/>
    <property type="match status" value="1"/>
</dbReference>
<dbReference type="Pfam" id="PF07727">
    <property type="entry name" value="RVT_2"/>
    <property type="match status" value="1"/>
</dbReference>
<dbReference type="EMBL" id="CM018051">
    <property type="protein sequence ID" value="KAA8517361.1"/>
    <property type="molecule type" value="Genomic_DNA"/>
</dbReference>
<dbReference type="PANTHER" id="PTHR11439">
    <property type="entry name" value="GAG-POL-RELATED RETROTRANSPOSON"/>
    <property type="match status" value="1"/>
</dbReference>
<evidence type="ECO:0000259" key="2">
    <source>
        <dbReference type="Pfam" id="PF07727"/>
    </source>
</evidence>
<evidence type="ECO:0000313" key="4">
    <source>
        <dbReference type="Proteomes" id="UP000325577"/>
    </source>
</evidence>
<gene>
    <name evidence="3" type="ORF">F0562_017633</name>
</gene>
<feature type="domain" description="Reverse transcriptase Ty1/copia-type" evidence="2">
    <location>
        <begin position="459"/>
        <end position="596"/>
    </location>
</feature>
<sequence length="847" mass="93672">MVSEPSIANAFVDPMAAITDASLPSAAFHLPAQVISIKLDGTNYLAWSAQLIPLFRSYGLMGIVDGSEPSTPQFSSDDQKAQGLLNSAYVVWQYKDQTVLVLGARFAASSTSRISLIKRKLQSLQQGSMSCQNFLDEVKSLADELSVVGKPIDDSDLILSILNGLNSSFHCFVTTYMLLAKEKSMPFSYVHAESLNYDLMQKFHSPSIQPKVGPYALYSHKDGSKSGSRNNTNKSHFSGPSKGLGEGHQALDCFNRMNYSFQGHHPPTELAAMVAEANTTYLNQHQWYTDSDANIHVTSDIANLATSQPYEGDDSMGVGNGTGLTISRTATASIITPSSILTLNNIAYCPQALAHLLSINKFCKDNNVLFELTGSNFSVKDVLTGNMLLTGPSANGLYPINLRQLSSSKFHALTMTIGIKASTSKWHCHLGHLSAATLHRVISKFSLPLSNSINKQAICLKRQPDGSIKHHKARLVAIGYLQRSGIDFHDTFSPIIKTSTVRMVLALAVSFNWDIRQLDVSNTFLYGILEDEVYMTQPKGFEDPVHPQFVCKLHKSLYGLKQAPRAWFNHLSIALLSLGFHSSQVDPSLFTYHHGSVHFAMKDLGQLTYFLGIEATRSPSRLHLWQTRYIIDLFDRIKFLGIRPYPAPCVSGSKLSKFAGDLLSDPSEYRQMVGALQYVTLTHPDIAYSVNHLCQHMQAPTSAHGTAAKHVLCYLKNTLDYGLFYKPSSFSINAYCDSDWAGDPDDRRSMCGYGVYVGSNLISWSANKQPVVSKCSTEAEYRCLALVMIEVYWLRMLLCELKVSLESTPVVWCDNISALALASNLIFHARSKHIEVDYHFVSEKVAN</sequence>
<dbReference type="Proteomes" id="UP000325577">
    <property type="component" value="Linkage Group LG8"/>
</dbReference>
<proteinExistence type="predicted"/>